<dbReference type="RefSeq" id="WP_256532681.1">
    <property type="nucleotide sequence ID" value="NZ_CP101824.1"/>
</dbReference>
<organism evidence="1 2">
    <name type="scientific">Halovivax cerinus</name>
    <dbReference type="NCBI Taxonomy" id="1487865"/>
    <lineage>
        <taxon>Archaea</taxon>
        <taxon>Methanobacteriati</taxon>
        <taxon>Methanobacteriota</taxon>
        <taxon>Stenosarchaea group</taxon>
        <taxon>Halobacteria</taxon>
        <taxon>Halobacteriales</taxon>
        <taxon>Natrialbaceae</taxon>
        <taxon>Halovivax</taxon>
    </lineage>
</organism>
<dbReference type="EMBL" id="JBHSAQ010000007">
    <property type="protein sequence ID" value="MFC3958847.1"/>
    <property type="molecule type" value="Genomic_DNA"/>
</dbReference>
<comment type="caution">
    <text evidence="1">The sequence shown here is derived from an EMBL/GenBank/DDBJ whole genome shotgun (WGS) entry which is preliminary data.</text>
</comment>
<evidence type="ECO:0000313" key="1">
    <source>
        <dbReference type="EMBL" id="MFC3958847.1"/>
    </source>
</evidence>
<dbReference type="InterPro" id="IPR013389">
    <property type="entry name" value="CRISPR-assoc_prot_Cas8b"/>
</dbReference>
<evidence type="ECO:0000313" key="2">
    <source>
        <dbReference type="Proteomes" id="UP001595846"/>
    </source>
</evidence>
<reference evidence="1 2" key="1">
    <citation type="journal article" date="2019" name="Int. J. Syst. Evol. Microbiol.">
        <title>The Global Catalogue of Microorganisms (GCM) 10K type strain sequencing project: providing services to taxonomists for standard genome sequencing and annotation.</title>
        <authorList>
            <consortium name="The Broad Institute Genomics Platform"/>
            <consortium name="The Broad Institute Genome Sequencing Center for Infectious Disease"/>
            <person name="Wu L."/>
            <person name="Ma J."/>
        </authorList>
    </citation>
    <scope>NUCLEOTIDE SEQUENCE [LARGE SCALE GENOMIC DNA]</scope>
    <source>
        <strain evidence="1 2">IBRC-M 10256</strain>
    </source>
</reference>
<name>A0ABD5NPB5_9EURY</name>
<dbReference type="NCBIfam" id="TIGR02591">
    <property type="entry name" value="cas_Csh1"/>
    <property type="match status" value="1"/>
</dbReference>
<proteinExistence type="predicted"/>
<sequence>MTGLDREKLDQYLLDGPITSLRRIQTLYGALAEASSGDLIGGDPEFGLYYTPGELDGFTTSDPSEDKRYLITVEVDLTADNVTTEDVTIDVDFLEPETVGKLGFARYPWGRGIDHSITRRGAKGGSDADTAATYCIDCLERWTNADGREPAIGEVAETHPDGWIIKLLQELGADEAVQETIENQLQERYTDDERVVATVSLRLGPEDLEERPNGDEPGWFYPGEIGVLNAGMKARKDDKLASKQVSTPSRGESACMVTGDRSEVFGTAEDPLAFFTLQHAEKFEGVQREQAWRSHPVSSDAALLIQSGSSLVDACRTTRNGLGVYTLPYFVDTDERDAEELYYALERLQEFDGDDQHPMFFLEKTIEEEAGREKADTLRFYVISLRNDSGDINVIHEVPDVSPYWPRTIASAHRTVLHESSAFGPSGFERVENWQPITPLTEVDDVVNSIVSGRYAWGTMPKMAGDDGAMADDLAEWLTYALLTGADIPVERLLAGYVERIEQEYRDDEEDRLPTNHIKTQFAQLEALARAGLLTGDSASEGLTTPPKTMTQDVPTKAEISGDDDLTRIAVRRYRLEQFIEDRESLAENAHRESAFLIGVLVGMVSHHQTSTRQMNRTVVDKYPPTQVTIDRLVRVWPELAEKDDVYAKDVDWAGESLFPEVLDMKTDDFVHPGEWDLALQDVRFFYALGVTFGKRADARALDLQQRIESKEAEPNDSEAANVA</sequence>
<dbReference type="InterPro" id="IPR013420">
    <property type="entry name" value="CRISPR-assoc_prot_Cas8b/Csh1_C"/>
</dbReference>
<dbReference type="GeneID" id="73901784"/>
<keyword evidence="2" id="KW-1185">Reference proteome</keyword>
<gene>
    <name evidence="1" type="primary">cas8b</name>
    <name evidence="1" type="ORF">ACFOUR_10775</name>
</gene>
<dbReference type="AlphaFoldDB" id="A0ABD5NPB5"/>
<accession>A0ABD5NPB5</accession>
<dbReference type="Proteomes" id="UP001595846">
    <property type="component" value="Unassembled WGS sequence"/>
</dbReference>
<dbReference type="Pfam" id="PF09484">
    <property type="entry name" value="Cas_TM1802"/>
    <property type="match status" value="1"/>
</dbReference>
<protein>
    <submittedName>
        <fullName evidence="1">Type I-B CRISPR-associated protein Cas8b/Csh1</fullName>
    </submittedName>
</protein>